<evidence type="ECO:0000313" key="2">
    <source>
        <dbReference type="EMBL" id="SCN12534.1"/>
    </source>
</evidence>
<dbReference type="KEGG" id="pmal:PMUG01_09010200"/>
<keyword evidence="1" id="KW-0472">Membrane</keyword>
<keyword evidence="1" id="KW-0812">Transmembrane</keyword>
<dbReference type="GeneID" id="39868628"/>
<protein>
    <submittedName>
        <fullName evidence="2">Fam-m protein</fullName>
    </submittedName>
</protein>
<sequence>MEQNIKIILYVKIASFILSAWICYFNDYELTFNKYFGENYDVGRKIYTTNSRSLAKHKQEMCSNILGLKEDIPFSGENDNRKNKKSNRRSLNNASYYTEIIDYNNGMFDGKHFHFEKKWITKKDYDNIVERNRRICDIALQKTKFRSYGFGVTLFFLLFVVGVAYAILEGFKLFGSAGKVFASCYFPMILLQKQDPMFLRYYLAYLLLYYL</sequence>
<reference evidence="2 3" key="1">
    <citation type="submission" date="2016-06" db="EMBL/GenBank/DDBJ databases">
        <authorList>
            <consortium name="Pathogen Informatics"/>
        </authorList>
    </citation>
    <scope>NUCLEOTIDE SEQUENCE [LARGE SCALE GENOMIC DNA]</scope>
</reference>
<dbReference type="InterPro" id="IPR022139">
    <property type="entry name" value="Fam-L/Fam-M-like_plasmodium"/>
</dbReference>
<dbReference type="RefSeq" id="XP_028861446.1">
    <property type="nucleotide sequence ID" value="XM_029004792.1"/>
</dbReference>
<accession>A0A1D3PBA3</accession>
<feature type="transmembrane region" description="Helical" evidence="1">
    <location>
        <begin position="173"/>
        <end position="191"/>
    </location>
</feature>
<dbReference type="VEuPathDB" id="PlasmoDB:PmUG01_09010200"/>
<dbReference type="AlphaFoldDB" id="A0A1D3PBA3"/>
<gene>
    <name evidence="2" type="primary">PmUG01_09010200</name>
    <name evidence="2" type="ORF">PMUG01_09010200</name>
</gene>
<organism evidence="2 3">
    <name type="scientific">Plasmodium malariae</name>
    <dbReference type="NCBI Taxonomy" id="5858"/>
    <lineage>
        <taxon>Eukaryota</taxon>
        <taxon>Sar</taxon>
        <taxon>Alveolata</taxon>
        <taxon>Apicomplexa</taxon>
        <taxon>Aconoidasida</taxon>
        <taxon>Haemosporida</taxon>
        <taxon>Plasmodiidae</taxon>
        <taxon>Plasmodium</taxon>
        <taxon>Plasmodium (Plasmodium)</taxon>
    </lineage>
</organism>
<evidence type="ECO:0000256" key="1">
    <source>
        <dbReference type="SAM" id="Phobius"/>
    </source>
</evidence>
<dbReference type="Pfam" id="PF12420">
    <property type="entry name" value="DUF3671"/>
    <property type="match status" value="1"/>
</dbReference>
<proteinExistence type="predicted"/>
<feature type="transmembrane region" description="Helical" evidence="1">
    <location>
        <begin position="148"/>
        <end position="167"/>
    </location>
</feature>
<keyword evidence="1" id="KW-1133">Transmembrane helix</keyword>
<keyword evidence="3" id="KW-1185">Reference proteome</keyword>
<dbReference type="EMBL" id="LT594630">
    <property type="protein sequence ID" value="SCN12534.1"/>
    <property type="molecule type" value="Genomic_DNA"/>
</dbReference>
<evidence type="ECO:0000313" key="3">
    <source>
        <dbReference type="Proteomes" id="UP000219813"/>
    </source>
</evidence>
<feature type="transmembrane region" description="Helical" evidence="1">
    <location>
        <begin position="7"/>
        <end position="25"/>
    </location>
</feature>
<dbReference type="Proteomes" id="UP000219813">
    <property type="component" value="Chromosome 9"/>
</dbReference>
<dbReference type="OrthoDB" id="10669034at2759"/>
<name>A0A1D3PBA3_PLAMA</name>